<gene>
    <name evidence="7" type="ORF">AWM72_03265</name>
    <name evidence="8" type="ORF">CYJ28_05815</name>
</gene>
<feature type="transmembrane region" description="Helical" evidence="5">
    <location>
        <begin position="21"/>
        <end position="38"/>
    </location>
</feature>
<evidence type="ECO:0000259" key="6">
    <source>
        <dbReference type="Pfam" id="PF12698"/>
    </source>
</evidence>
<evidence type="ECO:0000313" key="8">
    <source>
        <dbReference type="EMBL" id="PKZ21422.1"/>
    </source>
</evidence>
<dbReference type="AlphaFoldDB" id="A0A0X8FAL6"/>
<name>A0A0X8FAL6_9LACT</name>
<evidence type="ECO:0000313" key="7">
    <source>
        <dbReference type="EMBL" id="AMB93845.1"/>
    </source>
</evidence>
<reference evidence="7 9" key="1">
    <citation type="journal article" date="2016" name="Genome Announc.">
        <title>Complete Genome Sequences of Aerococcus christensenii CCUG 28831T, Aerococcus sanguinicola CCUG 43001T, Aerococcus urinae CCUG 36881T, Aerococcus urinaeequi CCUG 28094T, Aerococcus urinaehominis CCUG 42038 BT, and Aerococcus viridans CCUG 4311T.</title>
        <authorList>
            <person name="Carkaci D."/>
            <person name="Dargis R."/>
            <person name="Nielsen X.C."/>
            <person name="Skovgaard O."/>
            <person name="Fuursted K."/>
            <person name="Christensen J.J."/>
        </authorList>
    </citation>
    <scope>NUCLEOTIDE SEQUENCE [LARGE SCALE GENOMIC DNA]</scope>
    <source>
        <strain evidence="7 9">CCUG43001</strain>
    </source>
</reference>
<dbReference type="InterPro" id="IPR013525">
    <property type="entry name" value="ABC2_TM"/>
</dbReference>
<evidence type="ECO:0000256" key="3">
    <source>
        <dbReference type="ARBA" id="ARBA00022989"/>
    </source>
</evidence>
<proteinExistence type="predicted"/>
<feature type="transmembrane region" description="Helical" evidence="5">
    <location>
        <begin position="158"/>
        <end position="176"/>
    </location>
</feature>
<dbReference type="Proteomes" id="UP000234239">
    <property type="component" value="Unassembled WGS sequence"/>
</dbReference>
<keyword evidence="9" id="KW-1185">Reference proteome</keyword>
<keyword evidence="4 5" id="KW-0472">Membrane</keyword>
<evidence type="ECO:0000256" key="2">
    <source>
        <dbReference type="ARBA" id="ARBA00022692"/>
    </source>
</evidence>
<dbReference type="RefSeq" id="WP_067973094.1">
    <property type="nucleotide sequence ID" value="NZ_CAJHKM010000004.1"/>
</dbReference>
<dbReference type="Proteomes" id="UP000069912">
    <property type="component" value="Chromosome"/>
</dbReference>
<sequence length="231" mass="25751">MINTISSLIKLRSKLIVKTPNTLVLLLMPLGFSLLYNGMLNNNGENGSEILFISLTFTFGLSIGTLITSTIGEEKEKNSLRSLRLIGVKSSEYILATIFYPSVISLLAIILYPVLIDGCNLREMSLNYFVISALTALACILFYFLIAWLSSTQSQGQINSILAMVLITLVPMFSQMNETLQSINEYSFMAALTQLLSEQKQVQIADSSFIGLVIWIISLFIANIFFYRKKA</sequence>
<comment type="subcellular location">
    <subcellularLocation>
        <location evidence="1">Membrane</location>
        <topology evidence="1">Multi-pass membrane protein</topology>
    </subcellularLocation>
</comment>
<feature type="transmembrane region" description="Helical" evidence="5">
    <location>
        <begin position="93"/>
        <end position="114"/>
    </location>
</feature>
<evidence type="ECO:0000313" key="10">
    <source>
        <dbReference type="Proteomes" id="UP000234239"/>
    </source>
</evidence>
<dbReference type="OrthoDB" id="2136245at2"/>
<accession>A0A0X8FAL6</accession>
<dbReference type="GeneID" id="92903089"/>
<keyword evidence="2 5" id="KW-0812">Transmembrane</keyword>
<organism evidence="7 9">
    <name type="scientific">Aerococcus sanguinicola</name>
    <dbReference type="NCBI Taxonomy" id="119206"/>
    <lineage>
        <taxon>Bacteria</taxon>
        <taxon>Bacillati</taxon>
        <taxon>Bacillota</taxon>
        <taxon>Bacilli</taxon>
        <taxon>Lactobacillales</taxon>
        <taxon>Aerococcaceae</taxon>
        <taxon>Aerococcus</taxon>
    </lineage>
</organism>
<dbReference type="KEGG" id="asan:AWM72_03265"/>
<dbReference type="EMBL" id="PKGY01000003">
    <property type="protein sequence ID" value="PKZ21422.1"/>
    <property type="molecule type" value="Genomic_DNA"/>
</dbReference>
<feature type="transmembrane region" description="Helical" evidence="5">
    <location>
        <begin position="209"/>
        <end position="227"/>
    </location>
</feature>
<feature type="transmembrane region" description="Helical" evidence="5">
    <location>
        <begin position="50"/>
        <end position="72"/>
    </location>
</feature>
<keyword evidence="3 5" id="KW-1133">Transmembrane helix</keyword>
<evidence type="ECO:0000256" key="5">
    <source>
        <dbReference type="SAM" id="Phobius"/>
    </source>
</evidence>
<feature type="transmembrane region" description="Helical" evidence="5">
    <location>
        <begin position="126"/>
        <end position="146"/>
    </location>
</feature>
<dbReference type="EMBL" id="CP014160">
    <property type="protein sequence ID" value="AMB93845.1"/>
    <property type="molecule type" value="Genomic_DNA"/>
</dbReference>
<dbReference type="Pfam" id="PF12698">
    <property type="entry name" value="ABC2_membrane_3"/>
    <property type="match status" value="1"/>
</dbReference>
<evidence type="ECO:0000313" key="9">
    <source>
        <dbReference type="Proteomes" id="UP000069912"/>
    </source>
</evidence>
<feature type="domain" description="ABC-2 type transporter transmembrane" evidence="6">
    <location>
        <begin position="30"/>
        <end position="224"/>
    </location>
</feature>
<reference evidence="8 10" key="3">
    <citation type="submission" date="2017-12" db="EMBL/GenBank/DDBJ databases">
        <title>Phylogenetic diversity of female urinary microbiome.</title>
        <authorList>
            <person name="Thomas-White K."/>
            <person name="Wolfe A.J."/>
        </authorList>
    </citation>
    <scope>NUCLEOTIDE SEQUENCE [LARGE SCALE GENOMIC DNA]</scope>
    <source>
        <strain evidence="8 10">UMB0139</strain>
    </source>
</reference>
<protein>
    <recommendedName>
        <fullName evidence="6">ABC-2 type transporter transmembrane domain-containing protein</fullName>
    </recommendedName>
</protein>
<evidence type="ECO:0000256" key="4">
    <source>
        <dbReference type="ARBA" id="ARBA00023136"/>
    </source>
</evidence>
<reference evidence="9" key="2">
    <citation type="submission" date="2016-01" db="EMBL/GenBank/DDBJ databases">
        <title>Six Aerococcus type strain genome sequencing and assembly using PacBio and Illumina Hiseq.</title>
        <authorList>
            <person name="Carkaci D."/>
            <person name="Dargis R."/>
            <person name="Nielsen X.C."/>
            <person name="Skovgaard O."/>
            <person name="Fuursted K."/>
            <person name="Christensen J.J."/>
        </authorList>
    </citation>
    <scope>NUCLEOTIDE SEQUENCE [LARGE SCALE GENOMIC DNA]</scope>
    <source>
        <strain evidence="9">CCUG43001</strain>
    </source>
</reference>
<evidence type="ECO:0000256" key="1">
    <source>
        <dbReference type="ARBA" id="ARBA00004141"/>
    </source>
</evidence>